<dbReference type="EMBL" id="JAINUF010000008">
    <property type="protein sequence ID" value="KAJ8351434.1"/>
    <property type="molecule type" value="Genomic_DNA"/>
</dbReference>
<evidence type="ECO:0000313" key="3">
    <source>
        <dbReference type="Proteomes" id="UP001152622"/>
    </source>
</evidence>
<comment type="caution">
    <text evidence="2">The sequence shown here is derived from an EMBL/GenBank/DDBJ whole genome shotgun (WGS) entry which is preliminary data.</text>
</comment>
<name>A0A9Q1F5P1_SYNKA</name>
<reference evidence="2" key="1">
    <citation type="journal article" date="2023" name="Science">
        <title>Genome structures resolve the early diversification of teleost fishes.</title>
        <authorList>
            <person name="Parey E."/>
            <person name="Louis A."/>
            <person name="Montfort J."/>
            <person name="Bouchez O."/>
            <person name="Roques C."/>
            <person name="Iampietro C."/>
            <person name="Lluch J."/>
            <person name="Castinel A."/>
            <person name="Donnadieu C."/>
            <person name="Desvignes T."/>
            <person name="Floi Bucao C."/>
            <person name="Jouanno E."/>
            <person name="Wen M."/>
            <person name="Mejri S."/>
            <person name="Dirks R."/>
            <person name="Jansen H."/>
            <person name="Henkel C."/>
            <person name="Chen W.J."/>
            <person name="Zahm M."/>
            <person name="Cabau C."/>
            <person name="Klopp C."/>
            <person name="Thompson A.W."/>
            <person name="Robinson-Rechavi M."/>
            <person name="Braasch I."/>
            <person name="Lecointre G."/>
            <person name="Bobe J."/>
            <person name="Postlethwait J.H."/>
            <person name="Berthelot C."/>
            <person name="Roest Crollius H."/>
            <person name="Guiguen Y."/>
        </authorList>
    </citation>
    <scope>NUCLEOTIDE SEQUENCE</scope>
    <source>
        <strain evidence="2">WJC10195</strain>
    </source>
</reference>
<gene>
    <name evidence="2" type="ORF">SKAU_G00229100</name>
</gene>
<dbReference type="Proteomes" id="UP001152622">
    <property type="component" value="Chromosome 8"/>
</dbReference>
<feature type="compositionally biased region" description="Basic residues" evidence="1">
    <location>
        <begin position="32"/>
        <end position="48"/>
    </location>
</feature>
<evidence type="ECO:0000313" key="2">
    <source>
        <dbReference type="EMBL" id="KAJ8351434.1"/>
    </source>
</evidence>
<protein>
    <submittedName>
        <fullName evidence="2">Uncharacterized protein</fullName>
    </submittedName>
</protein>
<keyword evidence="3" id="KW-1185">Reference proteome</keyword>
<feature type="region of interest" description="Disordered" evidence="1">
    <location>
        <begin position="137"/>
        <end position="161"/>
    </location>
</feature>
<organism evidence="2 3">
    <name type="scientific">Synaphobranchus kaupii</name>
    <name type="common">Kaup's arrowtooth eel</name>
    <dbReference type="NCBI Taxonomy" id="118154"/>
    <lineage>
        <taxon>Eukaryota</taxon>
        <taxon>Metazoa</taxon>
        <taxon>Chordata</taxon>
        <taxon>Craniata</taxon>
        <taxon>Vertebrata</taxon>
        <taxon>Euteleostomi</taxon>
        <taxon>Actinopterygii</taxon>
        <taxon>Neopterygii</taxon>
        <taxon>Teleostei</taxon>
        <taxon>Anguilliformes</taxon>
        <taxon>Synaphobranchidae</taxon>
        <taxon>Synaphobranchus</taxon>
    </lineage>
</organism>
<sequence length="204" mass="22966">MRGYDPATVQVTTPFALKTQARRMPSCERPARHFKGQRSRRAGPRGRPRVSDSRQSLRTAARQTCQICRPSIRCHRQLNTSLGHINSTCQKMRSGVSSRQCLSLMSQLLPWDSICKRIMSPSTMGWLFPQPPLPPLMRRSQGYAQSLSPDPPYDYDRESGSVGLGHSRGYAYRKDLGLTPYLPPKLRPSFPPFPPVPPFQLSGS</sequence>
<evidence type="ECO:0000256" key="1">
    <source>
        <dbReference type="SAM" id="MobiDB-lite"/>
    </source>
</evidence>
<accession>A0A9Q1F5P1</accession>
<proteinExistence type="predicted"/>
<dbReference type="AlphaFoldDB" id="A0A9Q1F5P1"/>
<feature type="region of interest" description="Disordered" evidence="1">
    <location>
        <begin position="24"/>
        <end position="58"/>
    </location>
</feature>